<keyword evidence="1" id="KW-0732">Signal</keyword>
<feature type="signal peptide" evidence="1">
    <location>
        <begin position="1"/>
        <end position="18"/>
    </location>
</feature>
<reference evidence="3 4" key="1">
    <citation type="submission" date="2017-09" db="EMBL/GenBank/DDBJ databases">
        <title>Sphingomonas spermidinifaciens 9NM-10, whole genome shotgun sequence.</title>
        <authorList>
            <person name="Feng G."/>
            <person name="Zhu H."/>
        </authorList>
    </citation>
    <scope>NUCLEOTIDE SEQUENCE [LARGE SCALE GENOMIC DNA]</scope>
    <source>
        <strain evidence="3 4">9NM-10</strain>
    </source>
</reference>
<dbReference type="Proteomes" id="UP000218366">
    <property type="component" value="Unassembled WGS sequence"/>
</dbReference>
<dbReference type="EMBL" id="NWMW01000002">
    <property type="protein sequence ID" value="PCD02600.1"/>
    <property type="molecule type" value="Genomic_DNA"/>
</dbReference>
<proteinExistence type="predicted"/>
<dbReference type="RefSeq" id="WP_096343977.1">
    <property type="nucleotide sequence ID" value="NZ_NWMW01000002.1"/>
</dbReference>
<gene>
    <name evidence="3" type="ORF">COC42_14460</name>
</gene>
<dbReference type="OrthoDB" id="5290752at2"/>
<dbReference type="InterPro" id="IPR015943">
    <property type="entry name" value="WD40/YVTN_repeat-like_dom_sf"/>
</dbReference>
<feature type="domain" description="Pyrrolo-quinoline quinone repeat" evidence="2">
    <location>
        <begin position="122"/>
        <end position="359"/>
    </location>
</feature>
<evidence type="ECO:0000313" key="3">
    <source>
        <dbReference type="EMBL" id="PCD02600.1"/>
    </source>
</evidence>
<evidence type="ECO:0000313" key="4">
    <source>
        <dbReference type="Proteomes" id="UP000218366"/>
    </source>
</evidence>
<dbReference type="PROSITE" id="PS51257">
    <property type="entry name" value="PROKAR_LIPOPROTEIN"/>
    <property type="match status" value="1"/>
</dbReference>
<dbReference type="PANTHER" id="PTHR34512:SF30">
    <property type="entry name" value="OUTER MEMBRANE PROTEIN ASSEMBLY FACTOR BAMB"/>
    <property type="match status" value="1"/>
</dbReference>
<evidence type="ECO:0000259" key="2">
    <source>
        <dbReference type="Pfam" id="PF13360"/>
    </source>
</evidence>
<dbReference type="InterPro" id="IPR018391">
    <property type="entry name" value="PQQ_b-propeller_rpt"/>
</dbReference>
<dbReference type="AlphaFoldDB" id="A0A2A4B3D8"/>
<feature type="chain" id="PRO_5013037036" evidence="1">
    <location>
        <begin position="19"/>
        <end position="440"/>
    </location>
</feature>
<name>A0A2A4B3D8_9SPHN</name>
<dbReference type="SMART" id="SM00564">
    <property type="entry name" value="PQQ"/>
    <property type="match status" value="5"/>
</dbReference>
<dbReference type="PANTHER" id="PTHR34512">
    <property type="entry name" value="CELL SURFACE PROTEIN"/>
    <property type="match status" value="1"/>
</dbReference>
<evidence type="ECO:0000256" key="1">
    <source>
        <dbReference type="SAM" id="SignalP"/>
    </source>
</evidence>
<sequence length="440" mass="45526">MNKKLTLPLAALALTALGGCGIFKGGDKKTPVVGNRVPILVAENGTDVDPALAGQDVLLPAAAPNDAWTQPGGSASKSMGHLALADQPTRAWSVRIPGGNTRVRLGAAPVVANGRLYVVDVDGVVHAIDAATGATAWRAPTAKGDGNAPARFGGGVSVEGDRLYATNGLGDVVALNTADGAEIWRAKPGGPLRGAPGVGLGDIFVLSQDNQLFALNAADGKTVWTQSGSLEAQGVFGVAAPAIAQGTVVAGFSSGELNAYRYENGRTLWGDSLSRTSMSTSVSALADIDAEPVIDQGRVYAVGQGGRMVSLEIVSGQRLWEQNIAGISTPWVAGEWLFVVDSEARLFAMARGTGRVRWIGNLGRWRNEKKKKGPISWVGPVLAGNRLWVLSSEGVIAAVNPADGSVGARIETKGTFTLPPVVANSTLYVLSDEGELSAYR</sequence>
<dbReference type="SUPFAM" id="SSF50998">
    <property type="entry name" value="Quinoprotein alcohol dehydrogenase-like"/>
    <property type="match status" value="1"/>
</dbReference>
<dbReference type="InterPro" id="IPR002372">
    <property type="entry name" value="PQQ_rpt_dom"/>
</dbReference>
<comment type="caution">
    <text evidence="3">The sequence shown here is derived from an EMBL/GenBank/DDBJ whole genome shotgun (WGS) entry which is preliminary data.</text>
</comment>
<protein>
    <submittedName>
        <fullName evidence="3">Pyrrolo-quinoline quinone</fullName>
    </submittedName>
</protein>
<feature type="domain" description="Pyrrolo-quinoline quinone repeat" evidence="2">
    <location>
        <begin position="365"/>
        <end position="439"/>
    </location>
</feature>
<accession>A0A2A4B3D8</accession>
<dbReference type="Pfam" id="PF13360">
    <property type="entry name" value="PQQ_2"/>
    <property type="match status" value="2"/>
</dbReference>
<dbReference type="Gene3D" id="2.130.10.10">
    <property type="entry name" value="YVTN repeat-like/Quinoprotein amine dehydrogenase"/>
    <property type="match status" value="1"/>
</dbReference>
<organism evidence="3 4">
    <name type="scientific">Sphingomonas spermidinifaciens</name>
    <dbReference type="NCBI Taxonomy" id="1141889"/>
    <lineage>
        <taxon>Bacteria</taxon>
        <taxon>Pseudomonadati</taxon>
        <taxon>Pseudomonadota</taxon>
        <taxon>Alphaproteobacteria</taxon>
        <taxon>Sphingomonadales</taxon>
        <taxon>Sphingomonadaceae</taxon>
        <taxon>Sphingomonas</taxon>
    </lineage>
</organism>
<keyword evidence="4" id="KW-1185">Reference proteome</keyword>
<dbReference type="InterPro" id="IPR011047">
    <property type="entry name" value="Quinoprotein_ADH-like_sf"/>
</dbReference>